<evidence type="ECO:0000313" key="2">
    <source>
        <dbReference type="EMBL" id="CAE0805780.1"/>
    </source>
</evidence>
<sequence length="105" mass="11636">MATGQSQGGEGEGIGQGVGGAFRSSSSKINRFLQYSAVQKPTLVERHHSPGLLVRRLSDPCSMLMSFHLIRPVQPNTEPQHWMFWLTHHCHGNMLLQKGSRTANV</sequence>
<accession>A0A7S4CT74</accession>
<name>A0A7S4CT74_9EUGL</name>
<gene>
    <name evidence="2" type="ORF">EGYM00163_LOCUS16906</name>
</gene>
<protein>
    <submittedName>
        <fullName evidence="2">Uncharacterized protein</fullName>
    </submittedName>
</protein>
<reference evidence="2" key="1">
    <citation type="submission" date="2021-01" db="EMBL/GenBank/DDBJ databases">
        <authorList>
            <person name="Corre E."/>
            <person name="Pelletier E."/>
            <person name="Niang G."/>
            <person name="Scheremetjew M."/>
            <person name="Finn R."/>
            <person name="Kale V."/>
            <person name="Holt S."/>
            <person name="Cochrane G."/>
            <person name="Meng A."/>
            <person name="Brown T."/>
            <person name="Cohen L."/>
        </authorList>
    </citation>
    <scope>NUCLEOTIDE SEQUENCE</scope>
    <source>
        <strain evidence="2">CCMP1594</strain>
    </source>
</reference>
<proteinExistence type="predicted"/>
<organism evidence="2">
    <name type="scientific">Eutreptiella gymnastica</name>
    <dbReference type="NCBI Taxonomy" id="73025"/>
    <lineage>
        <taxon>Eukaryota</taxon>
        <taxon>Discoba</taxon>
        <taxon>Euglenozoa</taxon>
        <taxon>Euglenida</taxon>
        <taxon>Spirocuta</taxon>
        <taxon>Euglenophyceae</taxon>
        <taxon>Eutreptiales</taxon>
        <taxon>Eutreptiaceae</taxon>
        <taxon>Eutreptiella</taxon>
    </lineage>
</organism>
<dbReference type="EMBL" id="HBJA01047973">
    <property type="protein sequence ID" value="CAE0805780.1"/>
    <property type="molecule type" value="Transcribed_RNA"/>
</dbReference>
<dbReference type="AlphaFoldDB" id="A0A7S4CT74"/>
<evidence type="ECO:0000256" key="1">
    <source>
        <dbReference type="SAM" id="MobiDB-lite"/>
    </source>
</evidence>
<feature type="region of interest" description="Disordered" evidence="1">
    <location>
        <begin position="1"/>
        <end position="20"/>
    </location>
</feature>